<evidence type="ECO:0000313" key="2">
    <source>
        <dbReference type="Proteomes" id="UP000032233"/>
    </source>
</evidence>
<reference evidence="1 2" key="1">
    <citation type="submission" date="2013-11" db="EMBL/GenBank/DDBJ databases">
        <title>Metagenomic analysis of a methanogenic consortium involved in long chain n-alkane degradation.</title>
        <authorList>
            <person name="Davidova I.A."/>
            <person name="Callaghan A.V."/>
            <person name="Wawrik B."/>
            <person name="Pruitt S."/>
            <person name="Marks C."/>
            <person name="Duncan K.E."/>
            <person name="Suflita J.M."/>
        </authorList>
    </citation>
    <scope>NUCLEOTIDE SEQUENCE [LARGE SCALE GENOMIC DNA]</scope>
    <source>
        <strain evidence="1 2">SPR</strain>
    </source>
</reference>
<sequence length="85" mass="9930">MLMVIYPLFQKPGNWPNSYRKQHRAALEILNKLAIRHYDAKDLLEKMLKTKGLIYTQLSAGDFFHPSKAFSQALARELINENLLR</sequence>
<organism evidence="1 2">
    <name type="scientific">Dethiosulfatarculus sandiegensis</name>
    <dbReference type="NCBI Taxonomy" id="1429043"/>
    <lineage>
        <taxon>Bacteria</taxon>
        <taxon>Pseudomonadati</taxon>
        <taxon>Thermodesulfobacteriota</taxon>
        <taxon>Desulfarculia</taxon>
        <taxon>Desulfarculales</taxon>
        <taxon>Desulfarculaceae</taxon>
        <taxon>Dethiosulfatarculus</taxon>
    </lineage>
</organism>
<dbReference type="EMBL" id="AZAC01000011">
    <property type="protein sequence ID" value="KIX14438.1"/>
    <property type="molecule type" value="Genomic_DNA"/>
</dbReference>
<accession>A0A0D2HVM4</accession>
<proteinExistence type="predicted"/>
<evidence type="ECO:0008006" key="3">
    <source>
        <dbReference type="Google" id="ProtNLM"/>
    </source>
</evidence>
<keyword evidence="2" id="KW-1185">Reference proteome</keyword>
<dbReference type="RefSeq" id="WP_044348213.1">
    <property type="nucleotide sequence ID" value="NZ_AZAC01000011.1"/>
</dbReference>
<dbReference type="AlphaFoldDB" id="A0A0D2HVM4"/>
<dbReference type="InParanoid" id="A0A0D2HVM4"/>
<name>A0A0D2HVM4_9BACT</name>
<gene>
    <name evidence="1" type="ORF">X474_09955</name>
</gene>
<comment type="caution">
    <text evidence="1">The sequence shown here is derived from an EMBL/GenBank/DDBJ whole genome shotgun (WGS) entry which is preliminary data.</text>
</comment>
<dbReference type="Proteomes" id="UP000032233">
    <property type="component" value="Unassembled WGS sequence"/>
</dbReference>
<dbReference type="STRING" id="1429043.X474_09955"/>
<protein>
    <recommendedName>
        <fullName evidence="3">SGNH hydrolase-type esterase domain-containing protein</fullName>
    </recommendedName>
</protein>
<evidence type="ECO:0000313" key="1">
    <source>
        <dbReference type="EMBL" id="KIX14438.1"/>
    </source>
</evidence>